<feature type="transmembrane region" description="Helical" evidence="8">
    <location>
        <begin position="349"/>
        <end position="370"/>
    </location>
</feature>
<organism evidence="9 10">
    <name type="scientific">Thiospirochaeta perfilievii</name>
    <dbReference type="NCBI Taxonomy" id="252967"/>
    <lineage>
        <taxon>Bacteria</taxon>
        <taxon>Pseudomonadati</taxon>
        <taxon>Spirochaetota</taxon>
        <taxon>Spirochaetia</taxon>
        <taxon>Spirochaetales</taxon>
        <taxon>Spirochaetaceae</taxon>
        <taxon>Thiospirochaeta</taxon>
    </lineage>
</organism>
<dbReference type="EMBL" id="CP035807">
    <property type="protein sequence ID" value="QEN04238.1"/>
    <property type="molecule type" value="Genomic_DNA"/>
</dbReference>
<evidence type="ECO:0008006" key="11">
    <source>
        <dbReference type="Google" id="ProtNLM"/>
    </source>
</evidence>
<keyword evidence="4 8" id="KW-0812">Transmembrane</keyword>
<feature type="transmembrane region" description="Helical" evidence="8">
    <location>
        <begin position="76"/>
        <end position="99"/>
    </location>
</feature>
<name>A0A5C1QA68_9SPIO</name>
<comment type="subcellular location">
    <subcellularLocation>
        <location evidence="1">Cell membrane</location>
        <topology evidence="1">Multi-pass membrane protein</topology>
    </subcellularLocation>
</comment>
<gene>
    <name evidence="9" type="ORF">EW093_05800</name>
</gene>
<evidence type="ECO:0000256" key="5">
    <source>
        <dbReference type="ARBA" id="ARBA00022989"/>
    </source>
</evidence>
<dbReference type="GO" id="GO:0008324">
    <property type="term" value="F:monoatomic cation transmembrane transporter activity"/>
    <property type="evidence" value="ECO:0007669"/>
    <property type="project" value="InterPro"/>
</dbReference>
<evidence type="ECO:0000256" key="1">
    <source>
        <dbReference type="ARBA" id="ARBA00004651"/>
    </source>
</evidence>
<dbReference type="PANTHER" id="PTHR32024">
    <property type="entry name" value="TRK SYSTEM POTASSIUM UPTAKE PROTEIN TRKG-RELATED"/>
    <property type="match status" value="1"/>
</dbReference>
<reference evidence="9 10" key="2">
    <citation type="submission" date="2019-09" db="EMBL/GenBank/DDBJ databases">
        <title>Complete Genome Sequence and Methylome Analysis of free living Spirochaetas.</title>
        <authorList>
            <person name="Leshcheva N."/>
            <person name="Mikheeva N."/>
        </authorList>
    </citation>
    <scope>NUCLEOTIDE SEQUENCE [LARGE SCALE GENOMIC DNA]</scope>
    <source>
        <strain evidence="9 10">P</strain>
    </source>
</reference>
<dbReference type="Pfam" id="PF02386">
    <property type="entry name" value="TrkH"/>
    <property type="match status" value="1"/>
</dbReference>
<evidence type="ECO:0000256" key="7">
    <source>
        <dbReference type="ARBA" id="ARBA00023136"/>
    </source>
</evidence>
<dbReference type="GO" id="GO:0005886">
    <property type="term" value="C:plasma membrane"/>
    <property type="evidence" value="ECO:0007669"/>
    <property type="project" value="UniProtKB-SubCell"/>
</dbReference>
<keyword evidence="3" id="KW-1003">Cell membrane</keyword>
<reference evidence="9 10" key="1">
    <citation type="submission" date="2019-02" db="EMBL/GenBank/DDBJ databases">
        <authorList>
            <person name="Fomenkov A."/>
            <person name="Dubinina G."/>
            <person name="Grabovich M."/>
            <person name="Vincze T."/>
            <person name="Roberts R.J."/>
        </authorList>
    </citation>
    <scope>NUCLEOTIDE SEQUENCE [LARGE SCALE GENOMIC DNA]</scope>
    <source>
        <strain evidence="9 10">P</strain>
    </source>
</reference>
<feature type="transmembrane region" description="Helical" evidence="8">
    <location>
        <begin position="221"/>
        <end position="248"/>
    </location>
</feature>
<proteinExistence type="predicted"/>
<feature type="transmembrane region" description="Helical" evidence="8">
    <location>
        <begin position="16"/>
        <end position="38"/>
    </location>
</feature>
<dbReference type="PANTHER" id="PTHR32024:SF1">
    <property type="entry name" value="KTR SYSTEM POTASSIUM UPTAKE PROTEIN B"/>
    <property type="match status" value="1"/>
</dbReference>
<feature type="transmembrane region" description="Helical" evidence="8">
    <location>
        <begin position="126"/>
        <end position="147"/>
    </location>
</feature>
<dbReference type="InterPro" id="IPR003445">
    <property type="entry name" value="Cat_transpt"/>
</dbReference>
<keyword evidence="7 8" id="KW-0472">Membrane</keyword>
<feature type="transmembrane region" description="Helical" evidence="8">
    <location>
        <begin position="50"/>
        <end position="69"/>
    </location>
</feature>
<feature type="transmembrane region" description="Helical" evidence="8">
    <location>
        <begin position="308"/>
        <end position="328"/>
    </location>
</feature>
<keyword evidence="5 8" id="KW-1133">Transmembrane helix</keyword>
<sequence length="449" mass="49411">MYNPAMRIIYLKERDILFLFFISIIIIGTTLLFFPIAWQSDKEYTFVDSLFTAVSAVCVTGLSTVDIVGMTLFGKIVLLILIQVGGLGLITFSSMFLALPRKKLTLANTKIIQNYFTNEKIVDPKYIIKIVLRLTLTIELIGAFFLFFSFKKFDIPDPIFSSIFHSVSAFCNAGFSTIPGGLEIFRNQAFGSVTFMLLIVTGGMGFVVLQDIFDFICKRDVVLLLHTKIMLVSTLILIFSGCLLFYIFEFDNITFEGLTWSEKILPALFQSITTRTAGFNTINQGDMTMPSKAISLGLMLIGGGSGSTAGGIKVTTAFLILGVLVQGLNADKGLTVFKRKISSINLTKAGIFFGKAIIIVFMSILGILIAESFYGSKFTFMEITFESFSAIATVGLSLGITSDLSVISKLIIIFTMFAGRIGLFSLIIPVNEIKIDRIINYPEGEVLIG</sequence>
<evidence type="ECO:0000256" key="2">
    <source>
        <dbReference type="ARBA" id="ARBA00022448"/>
    </source>
</evidence>
<dbReference type="Proteomes" id="UP000323824">
    <property type="component" value="Chromosome"/>
</dbReference>
<feature type="transmembrane region" description="Helical" evidence="8">
    <location>
        <begin position="406"/>
        <end position="428"/>
    </location>
</feature>
<accession>A0A5C1QA68</accession>
<dbReference type="GO" id="GO:0030001">
    <property type="term" value="P:metal ion transport"/>
    <property type="evidence" value="ECO:0007669"/>
    <property type="project" value="UniProtKB-ARBA"/>
</dbReference>
<keyword evidence="6" id="KW-0406">Ion transport</keyword>
<evidence type="ECO:0000256" key="4">
    <source>
        <dbReference type="ARBA" id="ARBA00022692"/>
    </source>
</evidence>
<evidence type="ECO:0000256" key="6">
    <source>
        <dbReference type="ARBA" id="ARBA00023065"/>
    </source>
</evidence>
<evidence type="ECO:0000313" key="10">
    <source>
        <dbReference type="Proteomes" id="UP000323824"/>
    </source>
</evidence>
<feature type="transmembrane region" description="Helical" evidence="8">
    <location>
        <begin position="159"/>
        <end position="178"/>
    </location>
</feature>
<keyword evidence="10" id="KW-1185">Reference proteome</keyword>
<dbReference type="OrthoDB" id="9810952at2"/>
<dbReference type="KEGG" id="sper:EW093_05800"/>
<feature type="transmembrane region" description="Helical" evidence="8">
    <location>
        <begin position="190"/>
        <end position="209"/>
    </location>
</feature>
<evidence type="ECO:0000313" key="9">
    <source>
        <dbReference type="EMBL" id="QEN04238.1"/>
    </source>
</evidence>
<protein>
    <recommendedName>
        <fullName evidence="11">Trk family potassium uptake protein</fullName>
    </recommendedName>
</protein>
<evidence type="ECO:0000256" key="8">
    <source>
        <dbReference type="SAM" id="Phobius"/>
    </source>
</evidence>
<evidence type="ECO:0000256" key="3">
    <source>
        <dbReference type="ARBA" id="ARBA00022475"/>
    </source>
</evidence>
<keyword evidence="2" id="KW-0813">Transport</keyword>
<dbReference type="AlphaFoldDB" id="A0A5C1QA68"/>